<comment type="subcellular location">
    <subcellularLocation>
        <location evidence="1">Cell membrane</location>
        <topology evidence="1">Lipid-anchor</topology>
    </subcellularLocation>
</comment>
<keyword evidence="4 5" id="KW-0732">Signal</keyword>
<dbReference type="InterPro" id="IPR000914">
    <property type="entry name" value="SBP_5_dom"/>
</dbReference>
<reference evidence="8" key="1">
    <citation type="journal article" date="2019" name="Int. J. Syst. Evol. Microbiol.">
        <title>The Global Catalogue of Microorganisms (GCM) 10K type strain sequencing project: providing services to taxonomists for standard genome sequencing and annotation.</title>
        <authorList>
            <consortium name="The Broad Institute Genomics Platform"/>
            <consortium name="The Broad Institute Genome Sequencing Center for Infectious Disease"/>
            <person name="Wu L."/>
            <person name="Ma J."/>
        </authorList>
    </citation>
    <scope>NUCLEOTIDE SEQUENCE [LARGE SCALE GENOMIC DNA]</scope>
    <source>
        <strain evidence="8">JCM 13006</strain>
    </source>
</reference>
<keyword evidence="8" id="KW-1185">Reference proteome</keyword>
<sequence length="541" mass="57028">MRVPRPAALLAATALALATAACSGAARPTATDAAYTAAPDTPPAKGPIASFTWSLYAEPYSLDYAQAFDYPPNTVLANVCEQLFRVTPDLRIEPSLALKSTNPDPLTWVYTLREGVKFHDGATMTADDVVASLQRHLDPATGSTWGSAFKNVSSIEKTGPLEVTIRLTKPDVLLNELLAASPGTVESAAHLAKAGKDYGSPQGGVDCTGPYAIDSWAQGESLTLKKNPAYWDAKLAPKADSVKFVFINDPTARANAWLSGTVDGGYMVPTSSLAQLRSTGQGKLYFGPNTAASELAVLDFKGTLADLKVRRALSMALDRASMVKAAVGGIGTPAKAPSARAAWATAPDRTEGYFAALPEPAYDVAAAEKLVREAGASGKKVVLATSSLAPEISVVANAVQAAGRRIGLDVELKPVAPDQYTSLFTDPNARAGLDLVITNGYTNSPDPLEFYQSFHTGDFANYGNWSDPEFDRLFDRAVAAADPAARADLTAELQKIAVRELVAIPLYESPYTVFLGSRIAGATASISSLYYPWAATIGAAR</sequence>
<dbReference type="PANTHER" id="PTHR30290">
    <property type="entry name" value="PERIPLASMIC BINDING COMPONENT OF ABC TRANSPORTER"/>
    <property type="match status" value="1"/>
</dbReference>
<feature type="signal peptide" evidence="5">
    <location>
        <begin position="1"/>
        <end position="25"/>
    </location>
</feature>
<dbReference type="InterPro" id="IPR030678">
    <property type="entry name" value="Peptide/Ni-bd"/>
</dbReference>
<dbReference type="Pfam" id="PF00496">
    <property type="entry name" value="SBP_bac_5"/>
    <property type="match status" value="1"/>
</dbReference>
<keyword evidence="3" id="KW-0813">Transport</keyword>
<evidence type="ECO:0000259" key="6">
    <source>
        <dbReference type="Pfam" id="PF00496"/>
    </source>
</evidence>
<evidence type="ECO:0000256" key="2">
    <source>
        <dbReference type="ARBA" id="ARBA00005695"/>
    </source>
</evidence>
<evidence type="ECO:0000256" key="1">
    <source>
        <dbReference type="ARBA" id="ARBA00004193"/>
    </source>
</evidence>
<comment type="caution">
    <text evidence="7">The sequence shown here is derived from an EMBL/GenBank/DDBJ whole genome shotgun (WGS) entry which is preliminary data.</text>
</comment>
<dbReference type="Proteomes" id="UP001501752">
    <property type="component" value="Unassembled WGS sequence"/>
</dbReference>
<feature type="chain" id="PRO_5046421070" evidence="5">
    <location>
        <begin position="26"/>
        <end position="541"/>
    </location>
</feature>
<evidence type="ECO:0000313" key="8">
    <source>
        <dbReference type="Proteomes" id="UP001501752"/>
    </source>
</evidence>
<dbReference type="CDD" id="cd00995">
    <property type="entry name" value="PBP2_NikA_DppA_OppA_like"/>
    <property type="match status" value="1"/>
</dbReference>
<dbReference type="PROSITE" id="PS51257">
    <property type="entry name" value="PROKAR_LIPOPROTEIN"/>
    <property type="match status" value="1"/>
</dbReference>
<accession>A0ABP9DJU0</accession>
<feature type="domain" description="Solute-binding protein family 5" evidence="6">
    <location>
        <begin position="92"/>
        <end position="457"/>
    </location>
</feature>
<evidence type="ECO:0000313" key="7">
    <source>
        <dbReference type="EMBL" id="GAA4844266.1"/>
    </source>
</evidence>
<organism evidence="7 8">
    <name type="scientific">Kitasatospora terrestris</name>
    <dbReference type="NCBI Taxonomy" id="258051"/>
    <lineage>
        <taxon>Bacteria</taxon>
        <taxon>Bacillati</taxon>
        <taxon>Actinomycetota</taxon>
        <taxon>Actinomycetes</taxon>
        <taxon>Kitasatosporales</taxon>
        <taxon>Streptomycetaceae</taxon>
        <taxon>Kitasatospora</taxon>
    </lineage>
</organism>
<comment type="similarity">
    <text evidence="2">Belongs to the bacterial solute-binding protein 5 family.</text>
</comment>
<evidence type="ECO:0000256" key="5">
    <source>
        <dbReference type="SAM" id="SignalP"/>
    </source>
</evidence>
<evidence type="ECO:0000256" key="3">
    <source>
        <dbReference type="ARBA" id="ARBA00022448"/>
    </source>
</evidence>
<protein>
    <submittedName>
        <fullName evidence="7">ABC transporter substrate-binding protein</fullName>
    </submittedName>
</protein>
<dbReference type="Gene3D" id="3.90.76.10">
    <property type="entry name" value="Dipeptide-binding Protein, Domain 1"/>
    <property type="match status" value="1"/>
</dbReference>
<dbReference type="PROSITE" id="PS01040">
    <property type="entry name" value="SBP_BACTERIAL_5"/>
    <property type="match status" value="1"/>
</dbReference>
<proteinExistence type="inferred from homology"/>
<dbReference type="EMBL" id="BAABIS010000001">
    <property type="protein sequence ID" value="GAA4844266.1"/>
    <property type="molecule type" value="Genomic_DNA"/>
</dbReference>
<dbReference type="Gene3D" id="3.40.190.10">
    <property type="entry name" value="Periplasmic binding protein-like II"/>
    <property type="match status" value="1"/>
</dbReference>
<gene>
    <name evidence="7" type="ORF">GCM10023235_20790</name>
</gene>
<dbReference type="RefSeq" id="WP_345696496.1">
    <property type="nucleotide sequence ID" value="NZ_BAABIS010000001.1"/>
</dbReference>
<dbReference type="PANTHER" id="PTHR30290:SF9">
    <property type="entry name" value="OLIGOPEPTIDE-BINDING PROTEIN APPA"/>
    <property type="match status" value="1"/>
</dbReference>
<dbReference type="InterPro" id="IPR023765">
    <property type="entry name" value="SBP_5_CS"/>
</dbReference>
<dbReference type="PIRSF" id="PIRSF002741">
    <property type="entry name" value="MppA"/>
    <property type="match status" value="1"/>
</dbReference>
<dbReference type="InterPro" id="IPR039424">
    <property type="entry name" value="SBP_5"/>
</dbReference>
<evidence type="ECO:0000256" key="4">
    <source>
        <dbReference type="ARBA" id="ARBA00022729"/>
    </source>
</evidence>
<name>A0ABP9DJU0_9ACTN</name>
<dbReference type="Gene3D" id="3.10.105.10">
    <property type="entry name" value="Dipeptide-binding Protein, Domain 3"/>
    <property type="match status" value="1"/>
</dbReference>
<dbReference type="SUPFAM" id="SSF53850">
    <property type="entry name" value="Periplasmic binding protein-like II"/>
    <property type="match status" value="1"/>
</dbReference>